<reference evidence="1" key="1">
    <citation type="journal article" date="2014" name="Front. Microbiol.">
        <title>High frequency of phylogenetically diverse reductive dehalogenase-homologous genes in deep subseafloor sedimentary metagenomes.</title>
        <authorList>
            <person name="Kawai M."/>
            <person name="Futagami T."/>
            <person name="Toyoda A."/>
            <person name="Takaki Y."/>
            <person name="Nishi S."/>
            <person name="Hori S."/>
            <person name="Arai W."/>
            <person name="Tsubouchi T."/>
            <person name="Morono Y."/>
            <person name="Uchiyama I."/>
            <person name="Ito T."/>
            <person name="Fujiyama A."/>
            <person name="Inagaki F."/>
            <person name="Takami H."/>
        </authorList>
    </citation>
    <scope>NUCLEOTIDE SEQUENCE</scope>
    <source>
        <strain evidence="1">Expedition CK06-06</strain>
    </source>
</reference>
<gene>
    <name evidence="1" type="ORF">S12H4_63592</name>
</gene>
<accession>X1W072</accession>
<comment type="caution">
    <text evidence="1">The sequence shown here is derived from an EMBL/GenBank/DDBJ whole genome shotgun (WGS) entry which is preliminary data.</text>
</comment>
<protein>
    <submittedName>
        <fullName evidence="1">Uncharacterized protein</fullName>
    </submittedName>
</protein>
<proteinExistence type="predicted"/>
<name>X1W072_9ZZZZ</name>
<feature type="non-terminal residue" evidence="1">
    <location>
        <position position="34"/>
    </location>
</feature>
<organism evidence="1">
    <name type="scientific">marine sediment metagenome</name>
    <dbReference type="NCBI Taxonomy" id="412755"/>
    <lineage>
        <taxon>unclassified sequences</taxon>
        <taxon>metagenomes</taxon>
        <taxon>ecological metagenomes</taxon>
    </lineage>
</organism>
<feature type="non-terminal residue" evidence="1">
    <location>
        <position position="1"/>
    </location>
</feature>
<sequence length="34" mass="3860">IEYLEEREKLIYVIGNTLHSSVPIGETEESNAII</sequence>
<evidence type="ECO:0000313" key="1">
    <source>
        <dbReference type="EMBL" id="GAJ19700.1"/>
    </source>
</evidence>
<dbReference type="AlphaFoldDB" id="X1W072"/>
<dbReference type="EMBL" id="BARW01043400">
    <property type="protein sequence ID" value="GAJ19700.1"/>
    <property type="molecule type" value="Genomic_DNA"/>
</dbReference>